<keyword evidence="3" id="KW-1185">Reference proteome</keyword>
<feature type="transmembrane region" description="Helical" evidence="1">
    <location>
        <begin position="93"/>
        <end position="113"/>
    </location>
</feature>
<organism evidence="2 3">
    <name type="scientific">Sphingomonas trueperi</name>
    <dbReference type="NCBI Taxonomy" id="53317"/>
    <lineage>
        <taxon>Bacteria</taxon>
        <taxon>Pseudomonadati</taxon>
        <taxon>Pseudomonadota</taxon>
        <taxon>Alphaproteobacteria</taxon>
        <taxon>Sphingomonadales</taxon>
        <taxon>Sphingomonadaceae</taxon>
        <taxon>Sphingomonas</taxon>
    </lineage>
</organism>
<comment type="caution">
    <text evidence="2">The sequence shown here is derived from an EMBL/GenBank/DDBJ whole genome shotgun (WGS) entry which is preliminary data.</text>
</comment>
<proteinExistence type="predicted"/>
<reference evidence="2 3" key="1">
    <citation type="submission" date="2020-03" db="EMBL/GenBank/DDBJ databases">
        <title>Genomic Encyclopedia of Type Strains, Phase IV (KMG-IV): sequencing the most valuable type-strain genomes for metagenomic binning, comparative biology and taxonomic classification.</title>
        <authorList>
            <person name="Goeker M."/>
        </authorList>
    </citation>
    <scope>NUCLEOTIDE SEQUENCE [LARGE SCALE GENOMIC DNA]</scope>
    <source>
        <strain evidence="2 3">DSM 7225</strain>
    </source>
</reference>
<sequence length="160" mass="16642">MTPTLLSRRASRPLAVLAQHKSTLIGWVAGWSAFTYSGAALRWSQLDGEGDLRTAAAAIFHVADMIPPYAKIAFGALFLLGLFALPRLPGGRIVRGPSASVLAALAVLMVAPLDYFDGVTGSFAGHVGIGPALLYLVPAVIGGLCWAGVSAHYARKGQGK</sequence>
<evidence type="ECO:0000256" key="1">
    <source>
        <dbReference type="SAM" id="Phobius"/>
    </source>
</evidence>
<dbReference type="Proteomes" id="UP000531251">
    <property type="component" value="Unassembled WGS sequence"/>
</dbReference>
<keyword evidence="1" id="KW-0812">Transmembrane</keyword>
<name>A0A7X5XUV0_9SPHN</name>
<keyword evidence="1" id="KW-1133">Transmembrane helix</keyword>
<feature type="transmembrane region" description="Helical" evidence="1">
    <location>
        <begin position="133"/>
        <end position="154"/>
    </location>
</feature>
<evidence type="ECO:0000313" key="3">
    <source>
        <dbReference type="Proteomes" id="UP000531251"/>
    </source>
</evidence>
<dbReference type="EMBL" id="JAATJB010000001">
    <property type="protein sequence ID" value="NJB95754.1"/>
    <property type="molecule type" value="Genomic_DNA"/>
</dbReference>
<evidence type="ECO:0000313" key="2">
    <source>
        <dbReference type="EMBL" id="NJB95754.1"/>
    </source>
</evidence>
<feature type="transmembrane region" description="Helical" evidence="1">
    <location>
        <begin position="69"/>
        <end position="86"/>
    </location>
</feature>
<dbReference type="AlphaFoldDB" id="A0A7X5XUV0"/>
<gene>
    <name evidence="2" type="ORF">GGR89_000046</name>
</gene>
<keyword evidence="1" id="KW-0472">Membrane</keyword>
<accession>A0A7X5XUV0</accession>
<dbReference type="RefSeq" id="WP_164542643.1">
    <property type="nucleotide sequence ID" value="NZ_BAAADY010000022.1"/>
</dbReference>
<protein>
    <submittedName>
        <fullName evidence="2">Uncharacterized protein</fullName>
    </submittedName>
</protein>